<sequence>MEQLIAYGSIESMPLYNCSGRTMEEWAEKQSHRHVLAGLLDVVYGAIVEILYIPCVMVMLKKEYFKMSCYKIMALLGVVDMAAVVISSLLMATYSLRVLFSVNIRIYRICIIMLLPICYGCYFTFFTRGTIFSSTYQTRFFDPFLFENRTQEYANFGHNFNNFSVVVATTALYMTFCVAVDCRVKGLSSQRMSFQKQIFLQSFLICAANLFAFLNHAIMQFVPLPAWFTFIAQAAWQVGHGFPVLVYLIINNTIRNEIFGFFVKKQSTVTPSGVDQRSSGRDHRTNRSIS</sequence>
<proteinExistence type="predicted"/>
<feature type="compositionally biased region" description="Basic and acidic residues" evidence="1">
    <location>
        <begin position="278"/>
        <end position="290"/>
    </location>
</feature>
<dbReference type="InterPro" id="IPR019425">
    <property type="entry name" value="7TM_GPCR_serpentine_rcpt_Srt"/>
</dbReference>
<feature type="transmembrane region" description="Helical" evidence="2">
    <location>
        <begin position="72"/>
        <end position="94"/>
    </location>
</feature>
<accession>A0A8S1HLM5</accession>
<feature type="transmembrane region" description="Helical" evidence="2">
    <location>
        <begin position="224"/>
        <end position="250"/>
    </location>
</feature>
<dbReference type="SUPFAM" id="SSF81321">
    <property type="entry name" value="Family A G protein-coupled receptor-like"/>
    <property type="match status" value="1"/>
</dbReference>
<dbReference type="PANTHER" id="PTHR23021">
    <property type="entry name" value="SERPENTINE RECEPTOR, CLASS T"/>
    <property type="match status" value="1"/>
</dbReference>
<dbReference type="Proteomes" id="UP000835052">
    <property type="component" value="Unassembled WGS sequence"/>
</dbReference>
<evidence type="ECO:0000313" key="3">
    <source>
        <dbReference type="EMBL" id="CAD6195918.1"/>
    </source>
</evidence>
<dbReference type="Pfam" id="PF10321">
    <property type="entry name" value="7TM_GPCR_Srt"/>
    <property type="match status" value="2"/>
</dbReference>
<evidence type="ECO:0008006" key="5">
    <source>
        <dbReference type="Google" id="ProtNLM"/>
    </source>
</evidence>
<keyword evidence="2" id="KW-1133">Transmembrane helix</keyword>
<organism evidence="3 4">
    <name type="scientific">Caenorhabditis auriculariae</name>
    <dbReference type="NCBI Taxonomy" id="2777116"/>
    <lineage>
        <taxon>Eukaryota</taxon>
        <taxon>Metazoa</taxon>
        <taxon>Ecdysozoa</taxon>
        <taxon>Nematoda</taxon>
        <taxon>Chromadorea</taxon>
        <taxon>Rhabditida</taxon>
        <taxon>Rhabditina</taxon>
        <taxon>Rhabditomorpha</taxon>
        <taxon>Rhabditoidea</taxon>
        <taxon>Rhabditidae</taxon>
        <taxon>Peloderinae</taxon>
        <taxon>Caenorhabditis</taxon>
    </lineage>
</organism>
<feature type="transmembrane region" description="Helical" evidence="2">
    <location>
        <begin position="198"/>
        <end position="218"/>
    </location>
</feature>
<dbReference type="EMBL" id="CAJGYM010000062">
    <property type="protein sequence ID" value="CAD6195918.1"/>
    <property type="molecule type" value="Genomic_DNA"/>
</dbReference>
<name>A0A8S1HLM5_9PELO</name>
<comment type="caution">
    <text evidence="3">The sequence shown here is derived from an EMBL/GenBank/DDBJ whole genome shotgun (WGS) entry which is preliminary data.</text>
</comment>
<dbReference type="AlphaFoldDB" id="A0A8S1HLM5"/>
<feature type="region of interest" description="Disordered" evidence="1">
    <location>
        <begin position="270"/>
        <end position="290"/>
    </location>
</feature>
<evidence type="ECO:0000256" key="1">
    <source>
        <dbReference type="SAM" id="MobiDB-lite"/>
    </source>
</evidence>
<evidence type="ECO:0000313" key="4">
    <source>
        <dbReference type="Proteomes" id="UP000835052"/>
    </source>
</evidence>
<gene>
    <name evidence="3" type="ORF">CAUJ_LOCUS11836</name>
</gene>
<dbReference type="PANTHER" id="PTHR23021:SF22">
    <property type="entry name" value="SERPENTINE RECEPTOR, CLASS T"/>
    <property type="match status" value="1"/>
</dbReference>
<protein>
    <recommendedName>
        <fullName evidence="5">Serpentine receptor class gamma</fullName>
    </recommendedName>
</protein>
<dbReference type="OrthoDB" id="5843372at2759"/>
<keyword evidence="4" id="KW-1185">Reference proteome</keyword>
<feature type="transmembrane region" description="Helical" evidence="2">
    <location>
        <begin position="42"/>
        <end position="60"/>
    </location>
</feature>
<keyword evidence="2" id="KW-0472">Membrane</keyword>
<feature type="transmembrane region" description="Helical" evidence="2">
    <location>
        <begin position="106"/>
        <end position="126"/>
    </location>
</feature>
<evidence type="ECO:0000256" key="2">
    <source>
        <dbReference type="SAM" id="Phobius"/>
    </source>
</evidence>
<reference evidence="3" key="1">
    <citation type="submission" date="2020-10" db="EMBL/GenBank/DDBJ databases">
        <authorList>
            <person name="Kikuchi T."/>
        </authorList>
    </citation>
    <scope>NUCLEOTIDE SEQUENCE</scope>
    <source>
        <strain evidence="3">NKZ352</strain>
    </source>
</reference>
<keyword evidence="2" id="KW-0812">Transmembrane</keyword>